<dbReference type="AlphaFoldDB" id="A0A9P5XDY2"/>
<evidence type="ECO:0000313" key="4">
    <source>
        <dbReference type="EMBL" id="KAF9448529.1"/>
    </source>
</evidence>
<dbReference type="PANTHER" id="PTHR10908">
    <property type="entry name" value="SEROTONIN N-ACETYLTRANSFERASE"/>
    <property type="match status" value="1"/>
</dbReference>
<comment type="caution">
    <text evidence="4">The sequence shown here is derived from an EMBL/GenBank/DDBJ whole genome shotgun (WGS) entry which is preliminary data.</text>
</comment>
<evidence type="ECO:0000256" key="2">
    <source>
        <dbReference type="ARBA" id="ARBA00023315"/>
    </source>
</evidence>
<dbReference type="EMBL" id="MU151158">
    <property type="protein sequence ID" value="KAF9448529.1"/>
    <property type="molecule type" value="Genomic_DNA"/>
</dbReference>
<feature type="domain" description="N-acetyltransferase" evidence="3">
    <location>
        <begin position="11"/>
        <end position="191"/>
    </location>
</feature>
<dbReference type="GO" id="GO:0004059">
    <property type="term" value="F:aralkylamine N-acetyltransferase activity"/>
    <property type="evidence" value="ECO:0007669"/>
    <property type="project" value="TreeGrafter"/>
</dbReference>
<dbReference type="OrthoDB" id="30840at2759"/>
<keyword evidence="1" id="KW-0808">Transferase</keyword>
<keyword evidence="5" id="KW-1185">Reference proteome</keyword>
<proteinExistence type="predicted"/>
<dbReference type="PANTHER" id="PTHR10908:SF0">
    <property type="entry name" value="SEROTONIN N-ACETYLTRANSFERASE"/>
    <property type="match status" value="1"/>
</dbReference>
<evidence type="ECO:0000259" key="3">
    <source>
        <dbReference type="PROSITE" id="PS51186"/>
    </source>
</evidence>
<dbReference type="GO" id="GO:0005737">
    <property type="term" value="C:cytoplasm"/>
    <property type="evidence" value="ECO:0007669"/>
    <property type="project" value="TreeGrafter"/>
</dbReference>
<organism evidence="4 5">
    <name type="scientific">Macrolepiota fuliginosa MF-IS2</name>
    <dbReference type="NCBI Taxonomy" id="1400762"/>
    <lineage>
        <taxon>Eukaryota</taxon>
        <taxon>Fungi</taxon>
        <taxon>Dikarya</taxon>
        <taxon>Basidiomycota</taxon>
        <taxon>Agaricomycotina</taxon>
        <taxon>Agaricomycetes</taxon>
        <taxon>Agaricomycetidae</taxon>
        <taxon>Agaricales</taxon>
        <taxon>Agaricineae</taxon>
        <taxon>Agaricaceae</taxon>
        <taxon>Macrolepiota</taxon>
    </lineage>
</organism>
<evidence type="ECO:0000313" key="5">
    <source>
        <dbReference type="Proteomes" id="UP000807342"/>
    </source>
</evidence>
<protein>
    <submittedName>
        <fullName evidence="4">Acyl-CoA N-acyltransferase</fullName>
    </submittedName>
</protein>
<reference evidence="4" key="1">
    <citation type="submission" date="2020-11" db="EMBL/GenBank/DDBJ databases">
        <authorList>
            <consortium name="DOE Joint Genome Institute"/>
            <person name="Ahrendt S."/>
            <person name="Riley R."/>
            <person name="Andreopoulos W."/>
            <person name="Labutti K."/>
            <person name="Pangilinan J."/>
            <person name="Ruiz-Duenas F.J."/>
            <person name="Barrasa J.M."/>
            <person name="Sanchez-Garcia M."/>
            <person name="Camarero S."/>
            <person name="Miyauchi S."/>
            <person name="Serrano A."/>
            <person name="Linde D."/>
            <person name="Babiker R."/>
            <person name="Drula E."/>
            <person name="Ayuso-Fernandez I."/>
            <person name="Pacheco R."/>
            <person name="Padilla G."/>
            <person name="Ferreira P."/>
            <person name="Barriuso J."/>
            <person name="Kellner H."/>
            <person name="Castanera R."/>
            <person name="Alfaro M."/>
            <person name="Ramirez L."/>
            <person name="Pisabarro A.G."/>
            <person name="Kuo A."/>
            <person name="Tritt A."/>
            <person name="Lipzen A."/>
            <person name="He G."/>
            <person name="Yan M."/>
            <person name="Ng V."/>
            <person name="Cullen D."/>
            <person name="Martin F."/>
            <person name="Rosso M.-N."/>
            <person name="Henrissat B."/>
            <person name="Hibbett D."/>
            <person name="Martinez A.T."/>
            <person name="Grigoriev I.V."/>
        </authorList>
    </citation>
    <scope>NUCLEOTIDE SEQUENCE</scope>
    <source>
        <strain evidence="4">MF-IS2</strain>
    </source>
</reference>
<dbReference type="SUPFAM" id="SSF55729">
    <property type="entry name" value="Acyl-CoA N-acyltransferases (Nat)"/>
    <property type="match status" value="1"/>
</dbReference>
<dbReference type="InterPro" id="IPR016181">
    <property type="entry name" value="Acyl_CoA_acyltransferase"/>
</dbReference>
<keyword evidence="2" id="KW-0012">Acyltransferase</keyword>
<dbReference type="InterPro" id="IPR051635">
    <property type="entry name" value="SNAT-like"/>
</dbReference>
<dbReference type="Gene3D" id="3.40.630.30">
    <property type="match status" value="1"/>
</dbReference>
<name>A0A9P5XDY2_9AGAR</name>
<gene>
    <name evidence="4" type="ORF">P691DRAFT_729508</name>
</gene>
<accession>A0A9P5XDY2</accession>
<sequence length="191" mass="21601">MVEVTPASETVFFDYVTAAEVHDAADHERKAFPPDEADSPEQFRYRYTHAGHLFLGAFVPSPSQPKGRRLVGHICSTQSPLTYYTKESMSVHVPFSASICVHSICLLGSYRRKGIGMKMIREYLSRIRDYCSSEELVSKGKPERVLLLTHSDVRPFYEKAGFACTRKSDVVLGTGVWYEMCLDLKADSIYM</sequence>
<evidence type="ECO:0000256" key="1">
    <source>
        <dbReference type="ARBA" id="ARBA00022679"/>
    </source>
</evidence>
<dbReference type="Proteomes" id="UP000807342">
    <property type="component" value="Unassembled WGS sequence"/>
</dbReference>
<dbReference type="InterPro" id="IPR000182">
    <property type="entry name" value="GNAT_dom"/>
</dbReference>
<dbReference type="PROSITE" id="PS51186">
    <property type="entry name" value="GNAT"/>
    <property type="match status" value="1"/>
</dbReference>